<feature type="signal peptide" evidence="2">
    <location>
        <begin position="1"/>
        <end position="20"/>
    </location>
</feature>
<reference evidence="3" key="1">
    <citation type="submission" date="2021-01" db="EMBL/GenBank/DDBJ databases">
        <title>Whole genome shotgun sequence of Actinoplanes rishiriensis NBRC 108556.</title>
        <authorList>
            <person name="Komaki H."/>
            <person name="Tamura T."/>
        </authorList>
    </citation>
    <scope>NUCLEOTIDE SEQUENCE</scope>
    <source>
        <strain evidence="3">NBRC 108556</strain>
    </source>
</reference>
<dbReference type="EMBL" id="BOMV01000041">
    <property type="protein sequence ID" value="GIE96307.1"/>
    <property type="molecule type" value="Genomic_DNA"/>
</dbReference>
<keyword evidence="1" id="KW-0472">Membrane</keyword>
<feature type="transmembrane region" description="Helical" evidence="1">
    <location>
        <begin position="480"/>
        <end position="498"/>
    </location>
</feature>
<evidence type="ECO:0000256" key="2">
    <source>
        <dbReference type="SAM" id="SignalP"/>
    </source>
</evidence>
<evidence type="ECO:0000256" key="1">
    <source>
        <dbReference type="SAM" id="Phobius"/>
    </source>
</evidence>
<comment type="caution">
    <text evidence="3">The sequence shown here is derived from an EMBL/GenBank/DDBJ whole genome shotgun (WGS) entry which is preliminary data.</text>
</comment>
<evidence type="ECO:0000313" key="3">
    <source>
        <dbReference type="EMBL" id="GIE96307.1"/>
    </source>
</evidence>
<sequence length="524" mass="53665">MGSILRLLAAALLFTLPAGAAAAAPATPTVEAHVGGLTLAPDGPEKITMMWLRATDATLSEHSFTMTVDFTDIAGFAEFNMGLVVSSEFNTIGSLAGSPAESPGPCQRTDTTFTCAWDETIYRPDTISAFGLLMAEPKDGAVAGAEGKVAITTRIDGGEATTTESTVRVGVAVDVAAAEDLEVSTVAGEAANTSPAVRNAGSADVNGVVMYVASDARLLLDTSYSNCRYGDGRMACVFDDVVPAGGGRVLDQPLRLRPPADSVPGSQAQVVVQWMTKTEWEDFAPGLPEDFLDVPGVDPPLTLTEAAGAQADPESDIEPENDTGTITLTVTGTDAPDFAAIGAQVTSDPSGSATIQVGARNVGPGTLYPDLYPNNQVHTQVVLPSNVEVRSADDRCEQNGETFVCYATETMEPGYGDTFDFALQVQAGPGRAGQAAVADTLTGQAGAEAADSANNLADIVVTRADGGGSGGGLPVTGSQAAGTAAVGLAMIAIGLIAVRRHRRPVCAHAVRGTGPGRHRKGTAR</sequence>
<keyword evidence="4" id="KW-1185">Reference proteome</keyword>
<keyword evidence="1" id="KW-0812">Transmembrane</keyword>
<keyword evidence="2" id="KW-0732">Signal</keyword>
<organism evidence="3 4">
    <name type="scientific">Paractinoplanes rishiriensis</name>
    <dbReference type="NCBI Taxonomy" id="1050105"/>
    <lineage>
        <taxon>Bacteria</taxon>
        <taxon>Bacillati</taxon>
        <taxon>Actinomycetota</taxon>
        <taxon>Actinomycetes</taxon>
        <taxon>Micromonosporales</taxon>
        <taxon>Micromonosporaceae</taxon>
        <taxon>Paractinoplanes</taxon>
    </lineage>
</organism>
<gene>
    <name evidence="3" type="ORF">Ari01nite_37720</name>
</gene>
<evidence type="ECO:0000313" key="4">
    <source>
        <dbReference type="Proteomes" id="UP000636960"/>
    </source>
</evidence>
<dbReference type="RefSeq" id="WP_203782571.1">
    <property type="nucleotide sequence ID" value="NZ_BOMV01000041.1"/>
</dbReference>
<proteinExistence type="predicted"/>
<protein>
    <submittedName>
        <fullName evidence="3">Uncharacterized protein</fullName>
    </submittedName>
</protein>
<dbReference type="NCBIfam" id="TIGR01167">
    <property type="entry name" value="LPXTG_anchor"/>
    <property type="match status" value="1"/>
</dbReference>
<name>A0A919N191_9ACTN</name>
<keyword evidence="1" id="KW-1133">Transmembrane helix</keyword>
<feature type="chain" id="PRO_5038744987" evidence="2">
    <location>
        <begin position="21"/>
        <end position="524"/>
    </location>
</feature>
<dbReference type="Proteomes" id="UP000636960">
    <property type="component" value="Unassembled WGS sequence"/>
</dbReference>
<accession>A0A919N191</accession>
<dbReference type="AlphaFoldDB" id="A0A919N191"/>